<proteinExistence type="predicted"/>
<dbReference type="AlphaFoldDB" id="A0A9W8VGU6"/>
<sequence>MAFEIIAPWEKDTPGVAMPRLLPRLALRNTMDHVQSVDKGVVVARESEVGKIASFVGWNIQRQMRQGENEDHHDEEFPDCCGHEHPVPCVALSKRKRDKTLGDKTYYRVSSGV</sequence>
<dbReference type="OrthoDB" id="61113at2759"/>
<comment type="caution">
    <text evidence="1">The sequence shown here is derived from an EMBL/GenBank/DDBJ whole genome shotgun (WGS) entry which is preliminary data.</text>
</comment>
<dbReference type="Proteomes" id="UP001152049">
    <property type="component" value="Unassembled WGS sequence"/>
</dbReference>
<name>A0A9W8VGU6_9HYPO</name>
<organism evidence="1 2">
    <name type="scientific">Fusarium torreyae</name>
    <dbReference type="NCBI Taxonomy" id="1237075"/>
    <lineage>
        <taxon>Eukaryota</taxon>
        <taxon>Fungi</taxon>
        <taxon>Dikarya</taxon>
        <taxon>Ascomycota</taxon>
        <taxon>Pezizomycotina</taxon>
        <taxon>Sordariomycetes</taxon>
        <taxon>Hypocreomycetidae</taxon>
        <taxon>Hypocreales</taxon>
        <taxon>Nectriaceae</taxon>
        <taxon>Fusarium</taxon>
    </lineage>
</organism>
<evidence type="ECO:0000313" key="1">
    <source>
        <dbReference type="EMBL" id="KAJ4266388.1"/>
    </source>
</evidence>
<reference evidence="1" key="1">
    <citation type="submission" date="2022-09" db="EMBL/GenBank/DDBJ databases">
        <title>Fusarium specimens isolated from Avocado Roots.</title>
        <authorList>
            <person name="Stajich J."/>
            <person name="Roper C."/>
            <person name="Heimlech-Rivalta G."/>
        </authorList>
    </citation>
    <scope>NUCLEOTIDE SEQUENCE</scope>
    <source>
        <strain evidence="1">CF00136</strain>
    </source>
</reference>
<gene>
    <name evidence="1" type="ORF">NW762_004372</name>
</gene>
<evidence type="ECO:0000313" key="2">
    <source>
        <dbReference type="Proteomes" id="UP001152049"/>
    </source>
</evidence>
<dbReference type="EMBL" id="JAOQAZ010000005">
    <property type="protein sequence ID" value="KAJ4266388.1"/>
    <property type="molecule type" value="Genomic_DNA"/>
</dbReference>
<keyword evidence="2" id="KW-1185">Reference proteome</keyword>
<protein>
    <submittedName>
        <fullName evidence="1">Uncharacterized protein</fullName>
    </submittedName>
</protein>
<accession>A0A9W8VGU6</accession>